<dbReference type="GO" id="GO:0032299">
    <property type="term" value="C:ribonuclease H2 complex"/>
    <property type="evidence" value="ECO:0007669"/>
    <property type="project" value="TreeGrafter"/>
</dbReference>
<keyword evidence="14" id="KW-0472">Membrane</keyword>
<dbReference type="Gene3D" id="3.30.420.10">
    <property type="entry name" value="Ribonuclease H-like superfamily/Ribonuclease H"/>
    <property type="match status" value="1"/>
</dbReference>
<evidence type="ECO:0000313" key="16">
    <source>
        <dbReference type="EMBL" id="OGN12862.1"/>
    </source>
</evidence>
<keyword evidence="7 12" id="KW-0540">Nuclease</keyword>
<dbReference type="EC" id="3.1.26.4" evidence="13"/>
<feature type="binding site" evidence="12">
    <location>
        <position position="147"/>
    </location>
    <ligand>
        <name>a divalent metal cation</name>
        <dbReference type="ChEBI" id="CHEBI:60240"/>
    </ligand>
</feature>
<dbReference type="GO" id="GO:0043137">
    <property type="term" value="P:DNA replication, removal of RNA primer"/>
    <property type="evidence" value="ECO:0007669"/>
    <property type="project" value="TreeGrafter"/>
</dbReference>
<comment type="caution">
    <text evidence="16">The sequence shown here is derived from an EMBL/GenBank/DDBJ whole genome shotgun (WGS) entry which is preliminary data.</text>
</comment>
<accession>A0A1F8FID0</accession>
<evidence type="ECO:0000256" key="2">
    <source>
        <dbReference type="ARBA" id="ARBA00001946"/>
    </source>
</evidence>
<dbReference type="InterPro" id="IPR036397">
    <property type="entry name" value="RNaseH_sf"/>
</dbReference>
<keyword evidence="6" id="KW-0963">Cytoplasm</keyword>
<evidence type="ECO:0000256" key="7">
    <source>
        <dbReference type="ARBA" id="ARBA00022722"/>
    </source>
</evidence>
<comment type="subcellular location">
    <subcellularLocation>
        <location evidence="4">Cytoplasm</location>
    </subcellularLocation>
</comment>
<evidence type="ECO:0000256" key="6">
    <source>
        <dbReference type="ARBA" id="ARBA00022490"/>
    </source>
</evidence>
<protein>
    <recommendedName>
        <fullName evidence="13">Ribonuclease</fullName>
        <ecNumber evidence="13">3.1.26.4</ecNumber>
    </recommendedName>
</protein>
<evidence type="ECO:0000256" key="9">
    <source>
        <dbReference type="ARBA" id="ARBA00022759"/>
    </source>
</evidence>
<dbReference type="GO" id="GO:0003723">
    <property type="term" value="F:RNA binding"/>
    <property type="evidence" value="ECO:0007669"/>
    <property type="project" value="UniProtKB-UniRule"/>
</dbReference>
<feature type="domain" description="RNase H type-2" evidence="15">
    <location>
        <begin position="18"/>
        <end position="234"/>
    </location>
</feature>
<dbReference type="AlphaFoldDB" id="A0A1F8FID0"/>
<keyword evidence="11" id="KW-0464">Manganese</keyword>
<dbReference type="InterPro" id="IPR022898">
    <property type="entry name" value="RNase_HII"/>
</dbReference>
<comment type="cofactor">
    <cofactor evidence="12">
        <name>Mn(2+)</name>
        <dbReference type="ChEBI" id="CHEBI:29035"/>
    </cofactor>
    <cofactor evidence="12">
        <name>Mg(2+)</name>
        <dbReference type="ChEBI" id="CHEBI:18420"/>
    </cofactor>
    <text evidence="12">Manganese or magnesium. Binds 1 divalent metal ion per monomer in the absence of substrate. May bind a second metal ion after substrate binding.</text>
</comment>
<comment type="cofactor">
    <cofactor evidence="2">
        <name>Mg(2+)</name>
        <dbReference type="ChEBI" id="CHEBI:18420"/>
    </cofactor>
</comment>
<keyword evidence="14" id="KW-1133">Transmembrane helix</keyword>
<dbReference type="CDD" id="cd07182">
    <property type="entry name" value="RNase_HII_bacteria_HII_like"/>
    <property type="match status" value="1"/>
</dbReference>
<name>A0A1F8FID0_9BACT</name>
<dbReference type="PANTHER" id="PTHR10954">
    <property type="entry name" value="RIBONUCLEASE H2 SUBUNIT A"/>
    <property type="match status" value="1"/>
</dbReference>
<feature type="binding site" evidence="12">
    <location>
        <position position="24"/>
    </location>
    <ligand>
        <name>a divalent metal cation</name>
        <dbReference type="ChEBI" id="CHEBI:60240"/>
    </ligand>
</feature>
<dbReference type="InterPro" id="IPR001352">
    <property type="entry name" value="RNase_HII/HIII"/>
</dbReference>
<reference evidence="16 17" key="1">
    <citation type="journal article" date="2016" name="Nat. Commun.">
        <title>Thousands of microbial genomes shed light on interconnected biogeochemical processes in an aquifer system.</title>
        <authorList>
            <person name="Anantharaman K."/>
            <person name="Brown C.T."/>
            <person name="Hug L.A."/>
            <person name="Sharon I."/>
            <person name="Castelle C.J."/>
            <person name="Probst A.J."/>
            <person name="Thomas B.C."/>
            <person name="Singh A."/>
            <person name="Wilkins M.J."/>
            <person name="Karaoz U."/>
            <person name="Brodie E.L."/>
            <person name="Williams K.H."/>
            <person name="Hubbard S.S."/>
            <person name="Banfield J.F."/>
        </authorList>
    </citation>
    <scope>NUCLEOTIDE SEQUENCE [LARGE SCALE GENOMIC DNA]</scope>
</reference>
<sequence>MKLPQKTLERKLLASGYDQVIGIDEVGMGCLAGPVVVCAVVFDKKFFQKNNPKLRWLRESKLLLPYQREKFAAELLKEKSIKFAICYCYPKTIDRLNIYQAARKAMRGAVNSLVKSPQGSTFLRTQGRTLSSSSGHIRYPKIIVLVDGKTKIDGLKMEQRAIVKGDRKVFTIACASILAKVYRDKMMTKYSKKFPKYGFEKHKGYGTKLHRAALVKLGPCAIHRRSFAPVSKLI</sequence>
<evidence type="ECO:0000256" key="1">
    <source>
        <dbReference type="ARBA" id="ARBA00000077"/>
    </source>
</evidence>
<comment type="catalytic activity">
    <reaction evidence="1 12 13">
        <text>Endonucleolytic cleavage to 5'-phosphomonoester.</text>
        <dbReference type="EC" id="3.1.26.4"/>
    </reaction>
</comment>
<evidence type="ECO:0000256" key="8">
    <source>
        <dbReference type="ARBA" id="ARBA00022723"/>
    </source>
</evidence>
<dbReference type="Proteomes" id="UP000178197">
    <property type="component" value="Unassembled WGS sequence"/>
</dbReference>
<dbReference type="PANTHER" id="PTHR10954:SF18">
    <property type="entry name" value="RIBONUCLEASE HII"/>
    <property type="match status" value="1"/>
</dbReference>
<comment type="similarity">
    <text evidence="5 13">Belongs to the RNase HII family.</text>
</comment>
<proteinExistence type="inferred from homology"/>
<dbReference type="SUPFAM" id="SSF53098">
    <property type="entry name" value="Ribonuclease H-like"/>
    <property type="match status" value="1"/>
</dbReference>
<keyword evidence="8 12" id="KW-0479">Metal-binding</keyword>
<gene>
    <name evidence="16" type="ORF">A3C71_01015</name>
</gene>
<evidence type="ECO:0000256" key="3">
    <source>
        <dbReference type="ARBA" id="ARBA00004065"/>
    </source>
</evidence>
<dbReference type="EMBL" id="MGJT01000011">
    <property type="protein sequence ID" value="OGN12862.1"/>
    <property type="molecule type" value="Genomic_DNA"/>
</dbReference>
<dbReference type="GO" id="GO:0006298">
    <property type="term" value="P:mismatch repair"/>
    <property type="evidence" value="ECO:0007669"/>
    <property type="project" value="TreeGrafter"/>
</dbReference>
<evidence type="ECO:0000256" key="4">
    <source>
        <dbReference type="ARBA" id="ARBA00004496"/>
    </source>
</evidence>
<evidence type="ECO:0000259" key="15">
    <source>
        <dbReference type="PROSITE" id="PS51975"/>
    </source>
</evidence>
<evidence type="ECO:0000256" key="13">
    <source>
        <dbReference type="RuleBase" id="RU003515"/>
    </source>
</evidence>
<evidence type="ECO:0000256" key="12">
    <source>
        <dbReference type="PROSITE-ProRule" id="PRU01319"/>
    </source>
</evidence>
<dbReference type="Pfam" id="PF01351">
    <property type="entry name" value="RNase_HII"/>
    <property type="match status" value="1"/>
</dbReference>
<keyword evidence="10 12" id="KW-0378">Hydrolase</keyword>
<evidence type="ECO:0000256" key="14">
    <source>
        <dbReference type="SAM" id="Phobius"/>
    </source>
</evidence>
<dbReference type="GO" id="GO:0046872">
    <property type="term" value="F:metal ion binding"/>
    <property type="evidence" value="ECO:0007669"/>
    <property type="project" value="UniProtKB-KW"/>
</dbReference>
<comment type="function">
    <text evidence="3 13">Endonuclease that specifically degrades the RNA of RNA-DNA hybrids.</text>
</comment>
<dbReference type="NCBIfam" id="NF000595">
    <property type="entry name" value="PRK00015.1-3"/>
    <property type="match status" value="1"/>
</dbReference>
<evidence type="ECO:0000256" key="11">
    <source>
        <dbReference type="ARBA" id="ARBA00023211"/>
    </source>
</evidence>
<feature type="binding site" evidence="12">
    <location>
        <position position="25"/>
    </location>
    <ligand>
        <name>a divalent metal cation</name>
        <dbReference type="ChEBI" id="CHEBI:60240"/>
    </ligand>
</feature>
<keyword evidence="9 12" id="KW-0255">Endonuclease</keyword>
<dbReference type="GO" id="GO:0004523">
    <property type="term" value="F:RNA-DNA hybrid ribonuclease activity"/>
    <property type="evidence" value="ECO:0007669"/>
    <property type="project" value="UniProtKB-UniRule"/>
</dbReference>
<evidence type="ECO:0000256" key="10">
    <source>
        <dbReference type="ARBA" id="ARBA00022801"/>
    </source>
</evidence>
<dbReference type="InterPro" id="IPR012337">
    <property type="entry name" value="RNaseH-like_sf"/>
</dbReference>
<feature type="transmembrane region" description="Helical" evidence="14">
    <location>
        <begin position="20"/>
        <end position="42"/>
    </location>
</feature>
<organism evidence="16 17">
    <name type="scientific">Candidatus Yanofskybacteria bacterium RIFCSPHIGHO2_02_FULL_43_15c</name>
    <dbReference type="NCBI Taxonomy" id="1802679"/>
    <lineage>
        <taxon>Bacteria</taxon>
        <taxon>Candidatus Yanofskyibacteriota</taxon>
    </lineage>
</organism>
<evidence type="ECO:0000256" key="5">
    <source>
        <dbReference type="ARBA" id="ARBA00007383"/>
    </source>
</evidence>
<dbReference type="PROSITE" id="PS51975">
    <property type="entry name" value="RNASE_H_2"/>
    <property type="match status" value="1"/>
</dbReference>
<keyword evidence="14" id="KW-0812">Transmembrane</keyword>
<dbReference type="InterPro" id="IPR024567">
    <property type="entry name" value="RNase_HII/HIII_dom"/>
</dbReference>
<evidence type="ECO:0000313" key="17">
    <source>
        <dbReference type="Proteomes" id="UP000178197"/>
    </source>
</evidence>
<dbReference type="GO" id="GO:0005737">
    <property type="term" value="C:cytoplasm"/>
    <property type="evidence" value="ECO:0007669"/>
    <property type="project" value="UniProtKB-SubCell"/>
</dbReference>